<feature type="compositionally biased region" description="Low complexity" evidence="1">
    <location>
        <begin position="49"/>
        <end position="72"/>
    </location>
</feature>
<dbReference type="AlphaFoldDB" id="A0A7R9BPW2"/>
<feature type="region of interest" description="Disordered" evidence="1">
    <location>
        <begin position="1"/>
        <end position="120"/>
    </location>
</feature>
<accession>A0A7R9BPW2</accession>
<dbReference type="EMBL" id="CAJPEX010001476">
    <property type="protein sequence ID" value="CAG0919248.1"/>
    <property type="molecule type" value="Genomic_DNA"/>
</dbReference>
<feature type="region of interest" description="Disordered" evidence="1">
    <location>
        <begin position="283"/>
        <end position="308"/>
    </location>
</feature>
<proteinExistence type="predicted"/>
<evidence type="ECO:0000313" key="2">
    <source>
        <dbReference type="EMBL" id="CAD7279096.1"/>
    </source>
</evidence>
<reference evidence="2" key="1">
    <citation type="submission" date="2020-11" db="EMBL/GenBank/DDBJ databases">
        <authorList>
            <person name="Tran Van P."/>
        </authorList>
    </citation>
    <scope>NUCLEOTIDE SEQUENCE</scope>
</reference>
<protein>
    <submittedName>
        <fullName evidence="2">Uncharacterized protein</fullName>
    </submittedName>
</protein>
<dbReference type="EMBL" id="OA883513">
    <property type="protein sequence ID" value="CAD7279096.1"/>
    <property type="molecule type" value="Genomic_DNA"/>
</dbReference>
<dbReference type="Proteomes" id="UP000678499">
    <property type="component" value="Unassembled WGS sequence"/>
</dbReference>
<gene>
    <name evidence="2" type="ORF">NMOB1V02_LOCUS6779</name>
</gene>
<name>A0A7R9BPW2_9CRUS</name>
<sequence>MEEHFEASSQAFQQGRLRGSSDLTKLGFSPKPYPGLGTPPIVRSVRRLPSFPSSDSAPSPVKTPSSGNPLLGSSGGGGGGACSSSSSSHNPMPPPRTSSKESSGSESQGSGSGGRRQQELELEVRHRDLVRRQRHLQEQYSRLQAQLGATLPRGRDQQLMLLKKTGSEGNLFRNRPGLCVASVASYSGSLTHLLMGGGNDDDNDDVAVAAGSAAAMAVASVRGAVHRRASSGSGSWYMTETCLSSLSSSVSIDTLFLVSAKEPSVEFVSTLLLKIGSRDKHHSIETPEVSTSNKHIDDDDDNAKPPGC</sequence>
<organism evidence="2">
    <name type="scientific">Notodromas monacha</name>
    <dbReference type="NCBI Taxonomy" id="399045"/>
    <lineage>
        <taxon>Eukaryota</taxon>
        <taxon>Metazoa</taxon>
        <taxon>Ecdysozoa</taxon>
        <taxon>Arthropoda</taxon>
        <taxon>Crustacea</taxon>
        <taxon>Oligostraca</taxon>
        <taxon>Ostracoda</taxon>
        <taxon>Podocopa</taxon>
        <taxon>Podocopida</taxon>
        <taxon>Cypridocopina</taxon>
        <taxon>Cypridoidea</taxon>
        <taxon>Cyprididae</taxon>
        <taxon>Notodromas</taxon>
    </lineage>
</organism>
<feature type="compositionally biased region" description="Low complexity" evidence="1">
    <location>
        <begin position="100"/>
        <end position="109"/>
    </location>
</feature>
<keyword evidence="3" id="KW-1185">Reference proteome</keyword>
<dbReference type="OrthoDB" id="6022652at2759"/>
<evidence type="ECO:0000256" key="1">
    <source>
        <dbReference type="SAM" id="MobiDB-lite"/>
    </source>
</evidence>
<evidence type="ECO:0000313" key="3">
    <source>
        <dbReference type="Proteomes" id="UP000678499"/>
    </source>
</evidence>